<keyword evidence="1" id="KW-0812">Transmembrane</keyword>
<protein>
    <submittedName>
        <fullName evidence="2">Uncharacterized protein</fullName>
    </submittedName>
</protein>
<reference evidence="2" key="1">
    <citation type="submission" date="2020-06" db="EMBL/GenBank/DDBJ databases">
        <authorList>
            <consortium name="Plant Systems Biology data submission"/>
        </authorList>
    </citation>
    <scope>NUCLEOTIDE SEQUENCE</scope>
    <source>
        <strain evidence="2">D6</strain>
    </source>
</reference>
<gene>
    <name evidence="2" type="ORF">SEMRO_1971_G308581.1</name>
</gene>
<feature type="transmembrane region" description="Helical" evidence="1">
    <location>
        <begin position="37"/>
        <end position="61"/>
    </location>
</feature>
<evidence type="ECO:0000313" key="3">
    <source>
        <dbReference type="Proteomes" id="UP001153069"/>
    </source>
</evidence>
<feature type="transmembrane region" description="Helical" evidence="1">
    <location>
        <begin position="67"/>
        <end position="85"/>
    </location>
</feature>
<dbReference type="AlphaFoldDB" id="A0A9N8ESF4"/>
<proteinExistence type="predicted"/>
<name>A0A9N8ESF4_9STRA</name>
<comment type="caution">
    <text evidence="2">The sequence shown here is derived from an EMBL/GenBank/DDBJ whole genome shotgun (WGS) entry which is preliminary data.</text>
</comment>
<keyword evidence="1" id="KW-0472">Membrane</keyword>
<evidence type="ECO:0000313" key="2">
    <source>
        <dbReference type="EMBL" id="CAB9527287.1"/>
    </source>
</evidence>
<organism evidence="2 3">
    <name type="scientific">Seminavis robusta</name>
    <dbReference type="NCBI Taxonomy" id="568900"/>
    <lineage>
        <taxon>Eukaryota</taxon>
        <taxon>Sar</taxon>
        <taxon>Stramenopiles</taxon>
        <taxon>Ochrophyta</taxon>
        <taxon>Bacillariophyta</taxon>
        <taxon>Bacillariophyceae</taxon>
        <taxon>Bacillariophycidae</taxon>
        <taxon>Naviculales</taxon>
        <taxon>Naviculaceae</taxon>
        <taxon>Seminavis</taxon>
    </lineage>
</organism>
<keyword evidence="1" id="KW-1133">Transmembrane helix</keyword>
<evidence type="ECO:0000256" key="1">
    <source>
        <dbReference type="SAM" id="Phobius"/>
    </source>
</evidence>
<sequence length="166" mass="19091">MLLEDEKCRSIRRKLWKEPLLKRDFPTLADRWTLRRVLPLIAIANLHTGASSFLLGVHLAVFSSAEVSLIGFIVVLTIHLGMNLGQYEPRFQTYRDIWKRLPTAYKDRYYDFIADAFDADADLTTRLLVTSHLHGPSGRAWDALIFLLILTLKRYFSGIAQRGNQS</sequence>
<keyword evidence="3" id="KW-1185">Reference proteome</keyword>
<accession>A0A9N8ESF4</accession>
<dbReference type="EMBL" id="CAICTM010001969">
    <property type="protein sequence ID" value="CAB9527287.1"/>
    <property type="molecule type" value="Genomic_DNA"/>
</dbReference>
<dbReference type="Proteomes" id="UP001153069">
    <property type="component" value="Unassembled WGS sequence"/>
</dbReference>